<keyword evidence="2" id="KW-0472">Membrane</keyword>
<dbReference type="OrthoDB" id="3690795at2"/>
<name>A0A1H0WSG6_9PSEU</name>
<feature type="transmembrane region" description="Helical" evidence="2">
    <location>
        <begin position="26"/>
        <end position="46"/>
    </location>
</feature>
<organism evidence="3 4">
    <name type="scientific">Lentzea jiangxiensis</name>
    <dbReference type="NCBI Taxonomy" id="641025"/>
    <lineage>
        <taxon>Bacteria</taxon>
        <taxon>Bacillati</taxon>
        <taxon>Actinomycetota</taxon>
        <taxon>Actinomycetes</taxon>
        <taxon>Pseudonocardiales</taxon>
        <taxon>Pseudonocardiaceae</taxon>
        <taxon>Lentzea</taxon>
    </lineage>
</organism>
<proteinExistence type="predicted"/>
<accession>A0A1H0WSG6</accession>
<evidence type="ECO:0000256" key="1">
    <source>
        <dbReference type="SAM" id="MobiDB-lite"/>
    </source>
</evidence>
<sequence length="228" mass="23538">MSRTVSSRATKTAAWATPPPRPKGRVWAGFLTAFLLGLAVAFLITSGTGPDATQRRIAELEREDAARDAAQLGPLTDQAKDTRDRLAPVLAAMAQAAPVDGSAPHAPLTADVVNGWKDVLSVAEKSYEQAPSAGNGINVARAGLRTAVQQLAAAVRGFETALGVAEPVRSTLVALAGEQRTLALRTWSVAAVQLDVINIDAGRGHVHVQLSTGADTGGIAPDGAPEGR</sequence>
<keyword evidence="2" id="KW-0812">Transmembrane</keyword>
<dbReference type="Proteomes" id="UP000199691">
    <property type="component" value="Unassembled WGS sequence"/>
</dbReference>
<reference evidence="4" key="1">
    <citation type="submission" date="2016-10" db="EMBL/GenBank/DDBJ databases">
        <authorList>
            <person name="Varghese N."/>
            <person name="Submissions S."/>
        </authorList>
    </citation>
    <scope>NUCLEOTIDE SEQUENCE [LARGE SCALE GENOMIC DNA]</scope>
    <source>
        <strain evidence="4">CGMCC 4.6609</strain>
    </source>
</reference>
<evidence type="ECO:0000313" key="3">
    <source>
        <dbReference type="EMBL" id="SDP93610.1"/>
    </source>
</evidence>
<evidence type="ECO:0000256" key="2">
    <source>
        <dbReference type="SAM" id="Phobius"/>
    </source>
</evidence>
<keyword evidence="2" id="KW-1133">Transmembrane helix</keyword>
<dbReference type="STRING" id="641025.SAMN05421507_12262"/>
<dbReference type="RefSeq" id="WP_143022969.1">
    <property type="nucleotide sequence ID" value="NZ_FNIX01000022.1"/>
</dbReference>
<protein>
    <submittedName>
        <fullName evidence="3">Uncharacterized protein</fullName>
    </submittedName>
</protein>
<dbReference type="EMBL" id="FNIX01000022">
    <property type="protein sequence ID" value="SDP93610.1"/>
    <property type="molecule type" value="Genomic_DNA"/>
</dbReference>
<evidence type="ECO:0000313" key="4">
    <source>
        <dbReference type="Proteomes" id="UP000199691"/>
    </source>
</evidence>
<keyword evidence="4" id="KW-1185">Reference proteome</keyword>
<gene>
    <name evidence="3" type="ORF">SAMN05421507_12262</name>
</gene>
<dbReference type="AlphaFoldDB" id="A0A1H0WSG6"/>
<feature type="region of interest" description="Disordered" evidence="1">
    <location>
        <begin position="1"/>
        <end position="20"/>
    </location>
</feature>